<name>S7VYB5_9FLAO</name>
<dbReference type="AlphaFoldDB" id="S7VYB5"/>
<dbReference type="GO" id="GO:0050660">
    <property type="term" value="F:flavin adenine dinucleotide binding"/>
    <property type="evidence" value="ECO:0007669"/>
    <property type="project" value="TreeGrafter"/>
</dbReference>
<dbReference type="InterPro" id="IPR001433">
    <property type="entry name" value="OxRdtase_FAD/NAD-bd"/>
</dbReference>
<dbReference type="PANTHER" id="PTHR19384">
    <property type="entry name" value="NITRIC OXIDE SYNTHASE-RELATED"/>
    <property type="match status" value="1"/>
</dbReference>
<dbReference type="InterPro" id="IPR039261">
    <property type="entry name" value="FNR_nucleotide-bd"/>
</dbReference>
<protein>
    <recommendedName>
        <fullName evidence="2">NADPH--hemoprotein reductase</fullName>
        <ecNumber evidence="2">1.6.2.4</ecNumber>
    </recommendedName>
</protein>
<dbReference type="PRINTS" id="PR00371">
    <property type="entry name" value="FPNCR"/>
</dbReference>
<gene>
    <name evidence="4" type="ORF">ADIWIN_0533</name>
</gene>
<accession>S7VYB5</accession>
<dbReference type="EC" id="1.6.2.4" evidence="2"/>
<reference evidence="4 5" key="1">
    <citation type="journal article" date="2013" name="Genome Announc.">
        <title>Draft Genome Sequence of Winogradskyella psychrotolerans RS-3T, Isolated from the Marine Transect of Kongsfjorden, Ny-Alesund, Svalbard, Arctic Ocean.</title>
        <authorList>
            <person name="Kumar Pinnaka A."/>
            <person name="Ara S."/>
            <person name="Singh A."/>
            <person name="Shivaji S."/>
        </authorList>
    </citation>
    <scope>NUCLEOTIDE SEQUENCE [LARGE SCALE GENOMIC DNA]</scope>
    <source>
        <strain evidence="4 5">RS-3</strain>
    </source>
</reference>
<evidence type="ECO:0000259" key="3">
    <source>
        <dbReference type="Pfam" id="PF00175"/>
    </source>
</evidence>
<dbReference type="PANTHER" id="PTHR19384:SF17">
    <property type="entry name" value="NADPH--CYTOCHROME P450 REDUCTASE"/>
    <property type="match status" value="1"/>
</dbReference>
<dbReference type="SUPFAM" id="SSF52343">
    <property type="entry name" value="Ferredoxin reductase-like, C-terminal NADP-linked domain"/>
    <property type="match status" value="1"/>
</dbReference>
<dbReference type="GO" id="GO:0005829">
    <property type="term" value="C:cytosol"/>
    <property type="evidence" value="ECO:0007669"/>
    <property type="project" value="TreeGrafter"/>
</dbReference>
<keyword evidence="1" id="KW-0285">Flavoprotein</keyword>
<sequence>MSIKKHEFGVCSNYFNDLKVNEIVKAQVKRNLDFHFPTDVKDVVMIANGTGIAPFLGMINDNQSKIKTHLFWGGRTQDSLSIYENIIDSAFSKKTLSSFHIAYSQEQKDKIYVQDLILEHQDLLSGVLNTNGVIMICGSVAMQNRVLEVLHTITTTHLDKPLSAFENNDQLKMDCY</sequence>
<dbReference type="eggNOG" id="COG0369">
    <property type="taxonomic scope" value="Bacteria"/>
</dbReference>
<keyword evidence="5" id="KW-1185">Reference proteome</keyword>
<proteinExistence type="predicted"/>
<feature type="domain" description="Oxidoreductase FAD/NAD(P)-binding" evidence="3">
    <location>
        <begin position="45"/>
        <end position="146"/>
    </location>
</feature>
<dbReference type="Proteomes" id="UP000014962">
    <property type="component" value="Unassembled WGS sequence"/>
</dbReference>
<dbReference type="EMBL" id="ATMR01000034">
    <property type="protein sequence ID" value="EPR74432.1"/>
    <property type="molecule type" value="Genomic_DNA"/>
</dbReference>
<dbReference type="InterPro" id="IPR001709">
    <property type="entry name" value="Flavoprot_Pyr_Nucl_cyt_Rdtase"/>
</dbReference>
<dbReference type="Pfam" id="PF00175">
    <property type="entry name" value="NAD_binding_1"/>
    <property type="match status" value="1"/>
</dbReference>
<evidence type="ECO:0000313" key="4">
    <source>
        <dbReference type="EMBL" id="EPR74432.1"/>
    </source>
</evidence>
<dbReference type="GO" id="GO:0010181">
    <property type="term" value="F:FMN binding"/>
    <property type="evidence" value="ECO:0007669"/>
    <property type="project" value="TreeGrafter"/>
</dbReference>
<evidence type="ECO:0000256" key="2">
    <source>
        <dbReference type="ARBA" id="ARBA00023797"/>
    </source>
</evidence>
<evidence type="ECO:0000256" key="1">
    <source>
        <dbReference type="ARBA" id="ARBA00022630"/>
    </source>
</evidence>
<dbReference type="STRING" id="641526.ADIWIN_0533"/>
<comment type="caution">
    <text evidence="4">The sequence shown here is derived from an EMBL/GenBank/DDBJ whole genome shotgun (WGS) entry which is preliminary data.</text>
</comment>
<dbReference type="Gene3D" id="3.40.50.80">
    <property type="entry name" value="Nucleotide-binding domain of ferredoxin-NADP reductase (FNR) module"/>
    <property type="match status" value="1"/>
</dbReference>
<evidence type="ECO:0000313" key="5">
    <source>
        <dbReference type="Proteomes" id="UP000014962"/>
    </source>
</evidence>
<organism evidence="4 5">
    <name type="scientific">Winogradskyella psychrotolerans RS-3</name>
    <dbReference type="NCBI Taxonomy" id="641526"/>
    <lineage>
        <taxon>Bacteria</taxon>
        <taxon>Pseudomonadati</taxon>
        <taxon>Bacteroidota</taxon>
        <taxon>Flavobacteriia</taxon>
        <taxon>Flavobacteriales</taxon>
        <taxon>Flavobacteriaceae</taxon>
        <taxon>Winogradskyella</taxon>
    </lineage>
</organism>
<dbReference type="GO" id="GO:0003958">
    <property type="term" value="F:NADPH-hemoprotein reductase activity"/>
    <property type="evidence" value="ECO:0007669"/>
    <property type="project" value="UniProtKB-EC"/>
</dbReference>